<dbReference type="SUPFAM" id="SSF82199">
    <property type="entry name" value="SET domain"/>
    <property type="match status" value="1"/>
</dbReference>
<organism evidence="2 3">
    <name type="scientific">Trypanosoma theileri</name>
    <dbReference type="NCBI Taxonomy" id="67003"/>
    <lineage>
        <taxon>Eukaryota</taxon>
        <taxon>Discoba</taxon>
        <taxon>Euglenozoa</taxon>
        <taxon>Kinetoplastea</taxon>
        <taxon>Metakinetoplastina</taxon>
        <taxon>Trypanosomatida</taxon>
        <taxon>Trypanosomatidae</taxon>
        <taxon>Trypanosoma</taxon>
    </lineage>
</organism>
<dbReference type="VEuPathDB" id="TriTrypDB:TM35_000041720"/>
<dbReference type="Gene3D" id="2.170.270.10">
    <property type="entry name" value="SET domain"/>
    <property type="match status" value="1"/>
</dbReference>
<dbReference type="InterPro" id="IPR050869">
    <property type="entry name" value="H3K4_H4K5_MeTrfase"/>
</dbReference>
<dbReference type="InterPro" id="IPR001214">
    <property type="entry name" value="SET_dom"/>
</dbReference>
<protein>
    <submittedName>
        <fullName evidence="2">Putative SET and MYND domain-containing protein 1 isoform X2</fullName>
    </submittedName>
</protein>
<dbReference type="PANTHER" id="PTHR12197">
    <property type="entry name" value="HISTONE-LYSINE N-METHYLTRANSFERASE SMYD"/>
    <property type="match status" value="1"/>
</dbReference>
<dbReference type="Pfam" id="PF00856">
    <property type="entry name" value="SET"/>
    <property type="match status" value="1"/>
</dbReference>
<dbReference type="InterPro" id="IPR046341">
    <property type="entry name" value="SET_dom_sf"/>
</dbReference>
<dbReference type="Gene3D" id="1.10.220.160">
    <property type="match status" value="1"/>
</dbReference>
<dbReference type="OrthoDB" id="5945798at2759"/>
<reference evidence="2 3" key="1">
    <citation type="submission" date="2017-03" db="EMBL/GenBank/DDBJ databases">
        <title>An alternative strategy for trypanosome survival in the mammalian bloodstream revealed through genome and transcriptome analysis of the ubiquitous bovine parasite Trypanosoma (Megatrypanum) theileri.</title>
        <authorList>
            <person name="Kelly S."/>
            <person name="Ivens A."/>
            <person name="Mott A."/>
            <person name="O'Neill E."/>
            <person name="Emms D."/>
            <person name="Macleod O."/>
            <person name="Voorheis P."/>
            <person name="Matthews J."/>
            <person name="Matthews K."/>
            <person name="Carrington M."/>
        </authorList>
    </citation>
    <scope>NUCLEOTIDE SEQUENCE [LARGE SCALE GENOMIC DNA]</scope>
    <source>
        <strain evidence="2">Edinburgh</strain>
    </source>
</reference>
<gene>
    <name evidence="2" type="ORF">TM35_000041720</name>
</gene>
<evidence type="ECO:0000313" key="2">
    <source>
        <dbReference type="EMBL" id="ORC91958.1"/>
    </source>
</evidence>
<proteinExistence type="predicted"/>
<dbReference type="CDD" id="cd20071">
    <property type="entry name" value="SET_SMYD"/>
    <property type="match status" value="1"/>
</dbReference>
<dbReference type="EMBL" id="NBCO01000004">
    <property type="protein sequence ID" value="ORC91958.1"/>
    <property type="molecule type" value="Genomic_DNA"/>
</dbReference>
<comment type="caution">
    <text evidence="2">The sequence shown here is derived from an EMBL/GenBank/DDBJ whole genome shotgun (WGS) entry which is preliminary data.</text>
</comment>
<evidence type="ECO:0000259" key="1">
    <source>
        <dbReference type="Pfam" id="PF00856"/>
    </source>
</evidence>
<name>A0A1X0P546_9TRYP</name>
<dbReference type="GeneID" id="39982146"/>
<dbReference type="Proteomes" id="UP000192257">
    <property type="component" value="Unassembled WGS sequence"/>
</dbReference>
<dbReference type="RefSeq" id="XP_028886024.1">
    <property type="nucleotide sequence ID" value="XM_029022366.1"/>
</dbReference>
<accession>A0A1X0P546</accession>
<evidence type="ECO:0000313" key="3">
    <source>
        <dbReference type="Proteomes" id="UP000192257"/>
    </source>
</evidence>
<dbReference type="STRING" id="67003.A0A1X0P546"/>
<feature type="domain" description="SET" evidence="1">
    <location>
        <begin position="199"/>
        <end position="424"/>
    </location>
</feature>
<dbReference type="AlphaFoldDB" id="A0A1X0P546"/>
<sequence>MSYSQNMSLEQHLKDERTAYTTLTLLNIQISALLERFYREWLALDYKRRQIVEELEYHSLAIREHRRRLELALFPPEFKAWISAAIPEIETTPIEYETENKYIYEPFSDISCSNPPAVGKDRVVFEDVISRQVVRWCDENSSTYKERPAPSRLSRVAPQPELLLRHCFLPYRETETNAPRRRAVGNDVLIMQSPEPSVGRVLVSMHMVRRGETIMVETPFFTSPITKSEADDETLLPPVIRETMTVVEKQSAVFATQGWDTRLLRPFYHWLTEIVFGEKSDDFIGRWDELGCPVEDVDPVVLSKLAELAHFFWLSLPSSISSSLGNEERLLNFFVTLLTNGMSYGGLITNDNNNNNNNNDNGSVHLGGLEQGIAVFGGLSMIEHSCNPNAVVVFRQGCTPESVLFAELRATRTIAIGERITIAYLPTFLSRDERQKRLQRKFFFFCACEHCTNGLDTTRLMFILGEKYESGRRRVVKKMFCPRGKGSSWCLLLLHPQSSQSLEKVEKSYRFDDNCVLDAIHDEEGFRKEVDAVDLTGNGAIEGETLTVAKVVMKEVKRLKDILLGEADTLISPFHYLYLLRSIQLAVFSRSRISELDIVTRELLSSFLCELLIELIEVTFSIPEWFITELLLCEIREGVLTVDLRERLLDNQSNNNNNNNNHKSANTLLWQEKIVVEPLFEQHATLVISLLEHYAILCGEFAKETKAMNAWTACVLLLRYGLCQHGSERCLRAQLKALQLCKEKD</sequence>
<keyword evidence="3" id="KW-1185">Reference proteome</keyword>